<feature type="domain" description="Serine aminopeptidase S33" evidence="2">
    <location>
        <begin position="81"/>
        <end position="313"/>
    </location>
</feature>
<keyword evidence="3" id="KW-0378">Hydrolase</keyword>
<gene>
    <name evidence="3" type="ORF">DmAi_13790</name>
</gene>
<dbReference type="SUPFAM" id="SSF53474">
    <property type="entry name" value="alpha/beta-Hydrolases"/>
    <property type="match status" value="1"/>
</dbReference>
<dbReference type="InterPro" id="IPR051044">
    <property type="entry name" value="MAG_DAG_Lipase"/>
</dbReference>
<keyword evidence="1" id="KW-0812">Transmembrane</keyword>
<dbReference type="PANTHER" id="PTHR11614">
    <property type="entry name" value="PHOSPHOLIPASE-RELATED"/>
    <property type="match status" value="1"/>
</dbReference>
<dbReference type="EMBL" id="BLJP01000003">
    <property type="protein sequence ID" value="GFE93320.1"/>
    <property type="molecule type" value="Genomic_DNA"/>
</dbReference>
<dbReference type="InterPro" id="IPR000073">
    <property type="entry name" value="AB_hydrolase_1"/>
</dbReference>
<dbReference type="OrthoDB" id="9806902at2"/>
<keyword evidence="1" id="KW-1133">Transmembrane helix</keyword>
<accession>A0A6V8I707</accession>
<evidence type="ECO:0000313" key="4">
    <source>
        <dbReference type="Proteomes" id="UP000548726"/>
    </source>
</evidence>
<evidence type="ECO:0000313" key="3">
    <source>
        <dbReference type="EMBL" id="GFE93320.1"/>
    </source>
</evidence>
<keyword evidence="1" id="KW-0472">Membrane</keyword>
<proteinExistence type="predicted"/>
<feature type="transmembrane region" description="Helical" evidence="1">
    <location>
        <begin position="21"/>
        <end position="40"/>
    </location>
</feature>
<dbReference type="InterPro" id="IPR022742">
    <property type="entry name" value="Hydrolase_4"/>
</dbReference>
<keyword evidence="4" id="KW-1185">Reference proteome</keyword>
<organism evidence="3 4">
    <name type="scientific">Acetobacter persici</name>
    <dbReference type="NCBI Taxonomy" id="1076596"/>
    <lineage>
        <taxon>Bacteria</taxon>
        <taxon>Pseudomonadati</taxon>
        <taxon>Pseudomonadota</taxon>
        <taxon>Alphaproteobacteria</taxon>
        <taxon>Acetobacterales</taxon>
        <taxon>Acetobacteraceae</taxon>
        <taxon>Acetobacter</taxon>
    </lineage>
</organism>
<protein>
    <submittedName>
        <fullName evidence="3">Alpha/beta hydrolase</fullName>
    </submittedName>
</protein>
<comment type="caution">
    <text evidence="3">The sequence shown here is derived from an EMBL/GenBank/DDBJ whole genome shotgun (WGS) entry which is preliminary data.</text>
</comment>
<dbReference type="GO" id="GO:0016787">
    <property type="term" value="F:hydrolase activity"/>
    <property type="evidence" value="ECO:0007669"/>
    <property type="project" value="UniProtKB-KW"/>
</dbReference>
<evidence type="ECO:0000259" key="2">
    <source>
        <dbReference type="Pfam" id="PF12146"/>
    </source>
</evidence>
<dbReference type="InterPro" id="IPR029058">
    <property type="entry name" value="AB_hydrolase_fold"/>
</dbReference>
<dbReference type="Proteomes" id="UP000548726">
    <property type="component" value="Unassembled WGS sequence"/>
</dbReference>
<dbReference type="PRINTS" id="PR00111">
    <property type="entry name" value="ABHYDROLASE"/>
</dbReference>
<dbReference type="Pfam" id="PF12146">
    <property type="entry name" value="Hydrolase_4"/>
    <property type="match status" value="1"/>
</dbReference>
<sequence length="377" mass="40783">MQHFLRKHVVWPAFRRCLRGAAPFLAPGAFGLLSACSTVMPPVPRPPARFAQLGQLVPPQTFFALSDGAKLPARVWPSASRPHAILLALHGFNDSRDAWESVAPFFTAHAITVIAPDQRGFGQAPRRGGWAGTARMVADVREEAAQLQQAYPQIPLYLVGESMGGAVLMQLMAQPDAPVVAGTILLAPAVWHFGWAEDLPLRVLSQMFPDALVTGRELPVHVVASDNRMALARLYYDPLTLRATRLKALQGLVTLMKQAAQAAPHLRGRVLSVYGDKDQLVPPGAMVPVWEAMPGATRRDLIPGGHHLLLRDRQGGRVMQDILSWITTPETWLPSGGDSAVSAWLATGVGEAGAEKQSVPLPVLPATLDRLMLEQSP</sequence>
<reference evidence="3 4" key="1">
    <citation type="journal article" date="2020" name="Cell Rep.">
        <title>Local necrotic cells trigger systemic immune activation via gut microbiome dysbiosis in Drosophila.</title>
        <authorList>
            <person name="Kosakamoto H."/>
            <person name="Yamauchi T."/>
            <person name="Akuzawa-Tokita Y."/>
            <person name="Nishimura K."/>
            <person name="Soga T."/>
            <person name="Murakami T."/>
            <person name="Mori H."/>
            <person name="Yamamoto K."/>
            <person name="Miyazaki R."/>
            <person name="Koto A."/>
            <person name="Miura M."/>
            <person name="Obata F."/>
        </authorList>
    </citation>
    <scope>NUCLEOTIDE SEQUENCE [LARGE SCALE GENOMIC DNA]</scope>
    <source>
        <strain evidence="3 4">Ai</strain>
    </source>
</reference>
<evidence type="ECO:0000256" key="1">
    <source>
        <dbReference type="SAM" id="Phobius"/>
    </source>
</evidence>
<name>A0A6V8I707_9PROT</name>
<dbReference type="Gene3D" id="3.40.50.1820">
    <property type="entry name" value="alpha/beta hydrolase"/>
    <property type="match status" value="1"/>
</dbReference>
<dbReference type="AlphaFoldDB" id="A0A6V8I707"/>